<dbReference type="PhylomeDB" id="A0A068V922"/>
<protein>
    <recommendedName>
        <fullName evidence="2">FAR1 domain-containing protein</fullName>
    </recommendedName>
</protein>
<dbReference type="InParanoid" id="A0A068V922"/>
<dbReference type="EMBL" id="HG739229">
    <property type="protein sequence ID" value="CDP17146.1"/>
    <property type="molecule type" value="Genomic_DNA"/>
</dbReference>
<dbReference type="STRING" id="49390.A0A068V922"/>
<dbReference type="Pfam" id="PF03101">
    <property type="entry name" value="FAR1"/>
    <property type="match status" value="3"/>
</dbReference>
<dbReference type="Proteomes" id="UP000295252">
    <property type="component" value="Chromosome IX"/>
</dbReference>
<dbReference type="PANTHER" id="PTHR46328:SF44">
    <property type="entry name" value="FAR1 DOMAIN-CONTAINING PROTEIN"/>
    <property type="match status" value="1"/>
</dbReference>
<feature type="domain" description="FAR1" evidence="2">
    <location>
        <begin position="300"/>
        <end position="385"/>
    </location>
</feature>
<gene>
    <name evidence="3" type="ORF">GSCOC_T00011172001</name>
</gene>
<dbReference type="InterPro" id="IPR004330">
    <property type="entry name" value="FAR1_DNA_bnd_dom"/>
</dbReference>
<keyword evidence="1" id="KW-0175">Coiled coil</keyword>
<organism evidence="3 4">
    <name type="scientific">Coffea canephora</name>
    <name type="common">Robusta coffee</name>
    <dbReference type="NCBI Taxonomy" id="49390"/>
    <lineage>
        <taxon>Eukaryota</taxon>
        <taxon>Viridiplantae</taxon>
        <taxon>Streptophyta</taxon>
        <taxon>Embryophyta</taxon>
        <taxon>Tracheophyta</taxon>
        <taxon>Spermatophyta</taxon>
        <taxon>Magnoliopsida</taxon>
        <taxon>eudicotyledons</taxon>
        <taxon>Gunneridae</taxon>
        <taxon>Pentapetalae</taxon>
        <taxon>asterids</taxon>
        <taxon>lamiids</taxon>
        <taxon>Gentianales</taxon>
        <taxon>Rubiaceae</taxon>
        <taxon>Ixoroideae</taxon>
        <taxon>Gardenieae complex</taxon>
        <taxon>Bertiereae - Coffeeae clade</taxon>
        <taxon>Coffeeae</taxon>
        <taxon>Coffea</taxon>
    </lineage>
</organism>
<name>A0A068V922_COFCA</name>
<feature type="coiled-coil region" evidence="1">
    <location>
        <begin position="552"/>
        <end position="579"/>
    </location>
</feature>
<feature type="domain" description="FAR1" evidence="2">
    <location>
        <begin position="454"/>
        <end position="542"/>
    </location>
</feature>
<accession>A0A068V922</accession>
<evidence type="ECO:0000256" key="1">
    <source>
        <dbReference type="SAM" id="Coils"/>
    </source>
</evidence>
<evidence type="ECO:0000313" key="3">
    <source>
        <dbReference type="EMBL" id="CDP17146.1"/>
    </source>
</evidence>
<evidence type="ECO:0000259" key="2">
    <source>
        <dbReference type="Pfam" id="PF03101"/>
    </source>
</evidence>
<feature type="domain" description="FAR1" evidence="2">
    <location>
        <begin position="113"/>
        <end position="204"/>
    </location>
</feature>
<evidence type="ECO:0000313" key="4">
    <source>
        <dbReference type="Proteomes" id="UP000295252"/>
    </source>
</evidence>
<reference evidence="4" key="1">
    <citation type="journal article" date="2014" name="Science">
        <title>The coffee genome provides insight into the convergent evolution of caffeine biosynthesis.</title>
        <authorList>
            <person name="Denoeud F."/>
            <person name="Carretero-Paulet L."/>
            <person name="Dereeper A."/>
            <person name="Droc G."/>
            <person name="Guyot R."/>
            <person name="Pietrella M."/>
            <person name="Zheng C."/>
            <person name="Alberti A."/>
            <person name="Anthony F."/>
            <person name="Aprea G."/>
            <person name="Aury J.M."/>
            <person name="Bento P."/>
            <person name="Bernard M."/>
            <person name="Bocs S."/>
            <person name="Campa C."/>
            <person name="Cenci A."/>
            <person name="Combes M.C."/>
            <person name="Crouzillat D."/>
            <person name="Da Silva C."/>
            <person name="Daddiego L."/>
            <person name="De Bellis F."/>
            <person name="Dussert S."/>
            <person name="Garsmeur O."/>
            <person name="Gayraud T."/>
            <person name="Guignon V."/>
            <person name="Jahn K."/>
            <person name="Jamilloux V."/>
            <person name="Joet T."/>
            <person name="Labadie K."/>
            <person name="Lan T."/>
            <person name="Leclercq J."/>
            <person name="Lepelley M."/>
            <person name="Leroy T."/>
            <person name="Li L.T."/>
            <person name="Librado P."/>
            <person name="Lopez L."/>
            <person name="Munoz A."/>
            <person name="Noel B."/>
            <person name="Pallavicini A."/>
            <person name="Perrotta G."/>
            <person name="Poncet V."/>
            <person name="Pot D."/>
            <person name="Priyono X."/>
            <person name="Rigoreau M."/>
            <person name="Rouard M."/>
            <person name="Rozas J."/>
            <person name="Tranchant-Dubreuil C."/>
            <person name="VanBuren R."/>
            <person name="Zhang Q."/>
            <person name="Andrade A.C."/>
            <person name="Argout X."/>
            <person name="Bertrand B."/>
            <person name="de Kochko A."/>
            <person name="Graziosi G."/>
            <person name="Henry R.J."/>
            <person name="Jayarama X."/>
            <person name="Ming R."/>
            <person name="Nagai C."/>
            <person name="Rounsley S."/>
            <person name="Sankoff D."/>
            <person name="Giuliano G."/>
            <person name="Albert V.A."/>
            <person name="Wincker P."/>
            <person name="Lashermes P."/>
        </authorList>
    </citation>
    <scope>NUCLEOTIDE SEQUENCE [LARGE SCALE GENOMIC DNA]</scope>
    <source>
        <strain evidence="4">cv. DH200-94</strain>
    </source>
</reference>
<keyword evidence="4" id="KW-1185">Reference proteome</keyword>
<dbReference type="AlphaFoldDB" id="A0A068V922"/>
<sequence>MLLQVLETLGKISEILRHLFIAHCYRCIGWRNSISCATHLVTGMIDSRKRRRKSEDSNAVRVDSAEEEEEVKVVCFGCCGEEAINYKRKSYIEALENLLSEKVLNCEEEAYKLYCDYAFAMGFSVRKGKQYYFEGTKRVRAKMYCCSKEGLAISEREGGNGGSNSCNNNKLETRTGCKAMIYFVCNKGEWKVGKFVKEHNHEMAEVCERPLLRSARAALASNYGGMQPKLSDMSSPCCEVEKPEDVIDLDSDEEDVMCLRCNGAEGEAEACECSSNTGVDDLEKILVEQVVQNEEEAYKVYCDYAHVMGFSVRKGKQYYFPGTKRIRSKSYYCSKEGCVNEDISVATHNKLDARTGCKAMICFTCDEGGQWKVTKFVKEHNHKMAEPYERHLLRSARSVSDAKGSTASQSMKLGLNNVTCSIECSGSESIGHENSIKEPHEGMMFETEDAARAFYGEYARDVGFVMDVMLNCPSVMEGSSIAHHSGCNEGDFCANKYNPLRLVVNQHPGSGARCQAMMTVKSDKSGNWVVTRFLRDHSHPLVIFPREVSYCMDDKDKKIQELTSELRNKRRLCTMYQEQLMLFMREVEEHINQLSRKTELVVKNLNKLDC</sequence>
<dbReference type="PANTHER" id="PTHR46328">
    <property type="entry name" value="FAR-RED IMPAIRED RESPONSIVE (FAR1) FAMILY PROTEIN-RELATED"/>
    <property type="match status" value="1"/>
</dbReference>
<proteinExistence type="predicted"/>
<dbReference type="Gramene" id="CDP17146">
    <property type="protein sequence ID" value="CDP17146"/>
    <property type="gene ID" value="GSCOC_T00011172001"/>
</dbReference>